<protein>
    <submittedName>
        <fullName evidence="1">Uncharacterized protein</fullName>
    </submittedName>
</protein>
<organism evidence="1 2">
    <name type="scientific">Lucilia cuprina</name>
    <name type="common">Green bottle fly</name>
    <name type="synonym">Australian sheep blowfly</name>
    <dbReference type="NCBI Taxonomy" id="7375"/>
    <lineage>
        <taxon>Eukaryota</taxon>
        <taxon>Metazoa</taxon>
        <taxon>Ecdysozoa</taxon>
        <taxon>Arthropoda</taxon>
        <taxon>Hexapoda</taxon>
        <taxon>Insecta</taxon>
        <taxon>Pterygota</taxon>
        <taxon>Neoptera</taxon>
        <taxon>Endopterygota</taxon>
        <taxon>Diptera</taxon>
        <taxon>Brachycera</taxon>
        <taxon>Muscomorpha</taxon>
        <taxon>Oestroidea</taxon>
        <taxon>Calliphoridae</taxon>
        <taxon>Luciliinae</taxon>
        <taxon>Lucilia</taxon>
    </lineage>
</organism>
<accession>A0A0L0CFZ6</accession>
<proteinExistence type="predicted"/>
<dbReference type="Proteomes" id="UP000037069">
    <property type="component" value="Unassembled WGS sequence"/>
</dbReference>
<evidence type="ECO:0000313" key="2">
    <source>
        <dbReference type="Proteomes" id="UP000037069"/>
    </source>
</evidence>
<sequence>MTIPRNGSSESSSSLSSGALSLWMSFRKSSWTCSVHASWGGFSGIPSSSVFSPSSSIFVALLFGYNAGTGPNVMEGLGVASSWLNKGAKGGGSLDIMVCNVLIIRFSHTFLVKSSTSGVPDLASGALSTDWIFGLTSNGGRNGGSLRRIKNGFVYTPSNFFEGYNTYFAFRIPVWLFPLFCFIPSVPVSEEKHSLKNLLL</sequence>
<reference evidence="1 2" key="1">
    <citation type="journal article" date="2015" name="Nat. Commun.">
        <title>Lucilia cuprina genome unlocks parasitic fly biology to underpin future interventions.</title>
        <authorList>
            <person name="Anstead C.A."/>
            <person name="Korhonen P.K."/>
            <person name="Young N.D."/>
            <person name="Hall R.S."/>
            <person name="Jex A.R."/>
            <person name="Murali S.C."/>
            <person name="Hughes D.S."/>
            <person name="Lee S.F."/>
            <person name="Perry T."/>
            <person name="Stroehlein A.J."/>
            <person name="Ansell B.R."/>
            <person name="Breugelmans B."/>
            <person name="Hofmann A."/>
            <person name="Qu J."/>
            <person name="Dugan S."/>
            <person name="Lee S.L."/>
            <person name="Chao H."/>
            <person name="Dinh H."/>
            <person name="Han Y."/>
            <person name="Doddapaneni H.V."/>
            <person name="Worley K.C."/>
            <person name="Muzny D.M."/>
            <person name="Ioannidis P."/>
            <person name="Waterhouse R.M."/>
            <person name="Zdobnov E.M."/>
            <person name="James P.J."/>
            <person name="Bagnall N.H."/>
            <person name="Kotze A.C."/>
            <person name="Gibbs R.A."/>
            <person name="Richards S."/>
            <person name="Batterham P."/>
            <person name="Gasser R.B."/>
        </authorList>
    </citation>
    <scope>NUCLEOTIDE SEQUENCE [LARGE SCALE GENOMIC DNA]</scope>
    <source>
        <strain evidence="1 2">LS</strain>
        <tissue evidence="1">Full body</tissue>
    </source>
</reference>
<keyword evidence="2" id="KW-1185">Reference proteome</keyword>
<comment type="caution">
    <text evidence="1">The sequence shown here is derived from an EMBL/GenBank/DDBJ whole genome shotgun (WGS) entry which is preliminary data.</text>
</comment>
<evidence type="ECO:0000313" key="1">
    <source>
        <dbReference type="EMBL" id="KNC31333.1"/>
    </source>
</evidence>
<dbReference type="AlphaFoldDB" id="A0A0L0CFZ6"/>
<name>A0A0L0CFZ6_LUCCU</name>
<dbReference type="EMBL" id="JRES01000436">
    <property type="protein sequence ID" value="KNC31333.1"/>
    <property type="molecule type" value="Genomic_DNA"/>
</dbReference>
<gene>
    <name evidence="1" type="ORF">FF38_01110</name>
</gene>